<dbReference type="AlphaFoldDB" id="A0A2V1K6B8"/>
<accession>A0A2V1K6B8</accession>
<evidence type="ECO:0000313" key="1">
    <source>
        <dbReference type="EMBL" id="PWF24542.1"/>
    </source>
</evidence>
<reference evidence="2" key="1">
    <citation type="submission" date="2018-05" db="EMBL/GenBank/DDBJ databases">
        <authorList>
            <person name="Li Y."/>
        </authorList>
    </citation>
    <scope>NUCLEOTIDE SEQUENCE [LARGE SCALE GENOMIC DNA]</scope>
    <source>
        <strain evidence="2">sk1b4</strain>
    </source>
</reference>
<dbReference type="Proteomes" id="UP000245283">
    <property type="component" value="Unassembled WGS sequence"/>
</dbReference>
<name>A0A2V1K6B8_9ACTO</name>
<dbReference type="Pfam" id="PF13830">
    <property type="entry name" value="DUF4192"/>
    <property type="match status" value="1"/>
</dbReference>
<keyword evidence="2" id="KW-1185">Reference proteome</keyword>
<proteinExistence type="predicted"/>
<dbReference type="EMBL" id="QETB01000006">
    <property type="protein sequence ID" value="PWF24542.1"/>
    <property type="molecule type" value="Genomic_DNA"/>
</dbReference>
<evidence type="ECO:0000313" key="2">
    <source>
        <dbReference type="Proteomes" id="UP000245283"/>
    </source>
</evidence>
<sequence>MTRRFPQLAFVWLLSTGRETCRVPLRLGSLNCHMDTLTLHRPSEALILVPHFIGFRPHHHMVFLGLDQRETHSDDERVAMGPVMVLDTDEFGIEPETGILLARTVRDYRVTRAVLVLYCEDLLQGFDYFKRAFANTCAMAGDAMRSEPGGFFECFVADGDNWAAFTGEDLELHPWSELDASPAAAAMVYAGSAPPEERPTYELVRRGHDARKQACAAGEEWLTANRGQLIARGSTLWDELIADWEDPGHREGINRDVARLGRANAALSVVGVRDRILLWCTSPDRRVAEMSEEQLLDGYSETAVAPVRVTHLENMVELLEECAKVADLDDPAALSCAAYCLWWYGQNTRAAERLLEAMEADPNYTLAELLLDAVNAAILPLWLTETEEE</sequence>
<dbReference type="InterPro" id="IPR025447">
    <property type="entry name" value="DUF4192"/>
</dbReference>
<comment type="caution">
    <text evidence="1">The sequence shown here is derived from an EMBL/GenBank/DDBJ whole genome shotgun (WGS) entry which is preliminary data.</text>
</comment>
<gene>
    <name evidence="1" type="ORF">DD236_10945</name>
</gene>
<dbReference type="OrthoDB" id="3264463at2"/>
<organism evidence="1 2">
    <name type="scientific">Ancrocorticia populi</name>
    <dbReference type="NCBI Taxonomy" id="2175228"/>
    <lineage>
        <taxon>Bacteria</taxon>
        <taxon>Bacillati</taxon>
        <taxon>Actinomycetota</taxon>
        <taxon>Actinomycetes</taxon>
        <taxon>Actinomycetales</taxon>
        <taxon>Actinomycetaceae</taxon>
        <taxon>Ancrocorticia</taxon>
    </lineage>
</organism>
<evidence type="ECO:0008006" key="3">
    <source>
        <dbReference type="Google" id="ProtNLM"/>
    </source>
</evidence>
<protein>
    <recommendedName>
        <fullName evidence="3">DUF4192 domain-containing protein</fullName>
    </recommendedName>
</protein>